<protein>
    <submittedName>
        <fullName evidence="2">Uncharacterized protein</fullName>
    </submittedName>
</protein>
<dbReference type="Proteomes" id="UP000559256">
    <property type="component" value="Unassembled WGS sequence"/>
</dbReference>
<gene>
    <name evidence="2" type="ORF">D9758_010449</name>
</gene>
<keyword evidence="3" id="KW-1185">Reference proteome</keyword>
<reference evidence="2 3" key="1">
    <citation type="journal article" date="2020" name="ISME J.">
        <title>Uncovering the hidden diversity of litter-decomposition mechanisms in mushroom-forming fungi.</title>
        <authorList>
            <person name="Floudas D."/>
            <person name="Bentzer J."/>
            <person name="Ahren D."/>
            <person name="Johansson T."/>
            <person name="Persson P."/>
            <person name="Tunlid A."/>
        </authorList>
    </citation>
    <scope>NUCLEOTIDE SEQUENCE [LARGE SCALE GENOMIC DNA]</scope>
    <source>
        <strain evidence="2 3">CBS 291.85</strain>
    </source>
</reference>
<sequence length="79" mass="8170">MQLKLNKTLIAVTVMLITTIRQSAAQECSSSDDCPGTDVCCIIGSGFCIRFDQCVNVEDNGFGQCTIGGPGGVAHGLCG</sequence>
<feature type="chain" id="PRO_5034124152" evidence="1">
    <location>
        <begin position="26"/>
        <end position="79"/>
    </location>
</feature>
<evidence type="ECO:0000256" key="1">
    <source>
        <dbReference type="SAM" id="SignalP"/>
    </source>
</evidence>
<evidence type="ECO:0000313" key="2">
    <source>
        <dbReference type="EMBL" id="KAF5345025.1"/>
    </source>
</evidence>
<name>A0A8H5FPQ1_9AGAR</name>
<accession>A0A8H5FPQ1</accession>
<organism evidence="2 3">
    <name type="scientific">Tetrapyrgos nigripes</name>
    <dbReference type="NCBI Taxonomy" id="182062"/>
    <lineage>
        <taxon>Eukaryota</taxon>
        <taxon>Fungi</taxon>
        <taxon>Dikarya</taxon>
        <taxon>Basidiomycota</taxon>
        <taxon>Agaricomycotina</taxon>
        <taxon>Agaricomycetes</taxon>
        <taxon>Agaricomycetidae</taxon>
        <taxon>Agaricales</taxon>
        <taxon>Marasmiineae</taxon>
        <taxon>Marasmiaceae</taxon>
        <taxon>Tetrapyrgos</taxon>
    </lineage>
</organism>
<comment type="caution">
    <text evidence="2">The sequence shown here is derived from an EMBL/GenBank/DDBJ whole genome shotgun (WGS) entry which is preliminary data.</text>
</comment>
<keyword evidence="1" id="KW-0732">Signal</keyword>
<proteinExistence type="predicted"/>
<dbReference type="AlphaFoldDB" id="A0A8H5FPQ1"/>
<evidence type="ECO:0000313" key="3">
    <source>
        <dbReference type="Proteomes" id="UP000559256"/>
    </source>
</evidence>
<dbReference type="EMBL" id="JAACJM010000115">
    <property type="protein sequence ID" value="KAF5345025.1"/>
    <property type="molecule type" value="Genomic_DNA"/>
</dbReference>
<feature type="signal peptide" evidence="1">
    <location>
        <begin position="1"/>
        <end position="25"/>
    </location>
</feature>